<dbReference type="InterPro" id="IPR001792">
    <property type="entry name" value="Acylphosphatase-like_dom"/>
</dbReference>
<dbReference type="PIRSF" id="PIRSF006256">
    <property type="entry name" value="CMPcnvr_hdrg_mat"/>
    <property type="match status" value="1"/>
</dbReference>
<evidence type="ECO:0000259" key="13">
    <source>
        <dbReference type="PROSITE" id="PS51163"/>
    </source>
</evidence>
<evidence type="ECO:0000256" key="11">
    <source>
        <dbReference type="PROSITE-ProRule" id="PRU00520"/>
    </source>
</evidence>
<dbReference type="Gene3D" id="3.90.870.50">
    <property type="match status" value="1"/>
</dbReference>
<feature type="domain" description="Acylphosphatase-like" evidence="12">
    <location>
        <begin position="11"/>
        <end position="98"/>
    </location>
</feature>
<dbReference type="NCBIfam" id="TIGR00143">
    <property type="entry name" value="hypF"/>
    <property type="match status" value="1"/>
</dbReference>
<evidence type="ECO:0000313" key="14">
    <source>
        <dbReference type="EMBL" id="HJB59949.1"/>
    </source>
</evidence>
<dbReference type="EMBL" id="DWXX01000189">
    <property type="protein sequence ID" value="HJB59949.1"/>
    <property type="molecule type" value="Genomic_DNA"/>
</dbReference>
<dbReference type="PROSITE" id="PS51163">
    <property type="entry name" value="YRDC"/>
    <property type="match status" value="1"/>
</dbReference>
<dbReference type="AlphaFoldDB" id="A0A9D2MH90"/>
<dbReference type="Pfam" id="PF22521">
    <property type="entry name" value="HypF_C_2"/>
    <property type="match status" value="1"/>
</dbReference>
<dbReference type="Pfam" id="PF17788">
    <property type="entry name" value="HypF_C"/>
    <property type="match status" value="1"/>
</dbReference>
<feature type="domain" description="YrdC-like" evidence="13">
    <location>
        <begin position="206"/>
        <end position="397"/>
    </location>
</feature>
<dbReference type="Proteomes" id="UP000824211">
    <property type="component" value="Unassembled WGS sequence"/>
</dbReference>
<comment type="similarity">
    <text evidence="3 10">Belongs to the carbamoyltransferase HypF family.</text>
</comment>
<dbReference type="InterPro" id="IPR041440">
    <property type="entry name" value="HypF_C"/>
</dbReference>
<dbReference type="GO" id="GO:0003998">
    <property type="term" value="F:acylphosphatase activity"/>
    <property type="evidence" value="ECO:0007669"/>
    <property type="project" value="UniProtKB-EC"/>
</dbReference>
<dbReference type="InterPro" id="IPR036046">
    <property type="entry name" value="Acylphosphatase-like_dom_sf"/>
</dbReference>
<reference evidence="14" key="1">
    <citation type="journal article" date="2021" name="PeerJ">
        <title>Extensive microbial diversity within the chicken gut microbiome revealed by metagenomics and culture.</title>
        <authorList>
            <person name="Gilroy R."/>
            <person name="Ravi A."/>
            <person name="Getino M."/>
            <person name="Pursley I."/>
            <person name="Horton D.L."/>
            <person name="Alikhan N.F."/>
            <person name="Baker D."/>
            <person name="Gharbi K."/>
            <person name="Hall N."/>
            <person name="Watson M."/>
            <person name="Adriaenssens E.M."/>
            <person name="Foster-Nyarko E."/>
            <person name="Jarju S."/>
            <person name="Secka A."/>
            <person name="Antonio M."/>
            <person name="Oren A."/>
            <person name="Chaudhuri R.R."/>
            <person name="La Ragione R."/>
            <person name="Hildebrand F."/>
            <person name="Pallen M.J."/>
        </authorList>
    </citation>
    <scope>NUCLEOTIDE SEQUENCE</scope>
    <source>
        <strain evidence="14">ChiHjej9B8-13557</strain>
    </source>
</reference>
<dbReference type="GO" id="GO:0016874">
    <property type="term" value="F:ligase activity"/>
    <property type="evidence" value="ECO:0007669"/>
    <property type="project" value="UniProtKB-UniRule"/>
</dbReference>
<keyword evidence="7" id="KW-0862">Zinc</keyword>
<comment type="catalytic activity">
    <reaction evidence="9">
        <text>C-terminal L-cysteinyl-[HypE protein] + carbamoyl phosphate + ATP + H2O = C-terminal S-carboxamide-L-cysteinyl-[HypE protein] + AMP + phosphate + diphosphate + H(+)</text>
        <dbReference type="Rhea" id="RHEA:55636"/>
        <dbReference type="Rhea" id="RHEA-COMP:14247"/>
        <dbReference type="Rhea" id="RHEA-COMP:14392"/>
        <dbReference type="ChEBI" id="CHEBI:15377"/>
        <dbReference type="ChEBI" id="CHEBI:15378"/>
        <dbReference type="ChEBI" id="CHEBI:30616"/>
        <dbReference type="ChEBI" id="CHEBI:33019"/>
        <dbReference type="ChEBI" id="CHEBI:43474"/>
        <dbReference type="ChEBI" id="CHEBI:58228"/>
        <dbReference type="ChEBI" id="CHEBI:76913"/>
        <dbReference type="ChEBI" id="CHEBI:139126"/>
        <dbReference type="ChEBI" id="CHEBI:456215"/>
    </reaction>
</comment>
<evidence type="ECO:0000256" key="6">
    <source>
        <dbReference type="ARBA" id="ARBA00022771"/>
    </source>
</evidence>
<keyword evidence="11" id="KW-0378">Hydrolase</keyword>
<dbReference type="PANTHER" id="PTHR42959">
    <property type="entry name" value="CARBAMOYLTRANSFERASE"/>
    <property type="match status" value="1"/>
</dbReference>
<dbReference type="GO" id="GO:0003725">
    <property type="term" value="F:double-stranded RNA binding"/>
    <property type="evidence" value="ECO:0007669"/>
    <property type="project" value="InterPro"/>
</dbReference>
<dbReference type="EC" id="6.2.-.-" evidence="10"/>
<reference evidence="14" key="2">
    <citation type="submission" date="2021-04" db="EMBL/GenBank/DDBJ databases">
        <authorList>
            <person name="Gilroy R."/>
        </authorList>
    </citation>
    <scope>NUCLEOTIDE SEQUENCE</scope>
    <source>
        <strain evidence="14">ChiHjej9B8-13557</strain>
    </source>
</reference>
<dbReference type="PROSITE" id="PS00150">
    <property type="entry name" value="ACYLPHOSPHATASE_1"/>
    <property type="match status" value="1"/>
</dbReference>
<name>A0A9D2MH90_9FIRM</name>
<comment type="caution">
    <text evidence="14">The sequence shown here is derived from an EMBL/GenBank/DDBJ whole genome shotgun (WGS) entry which is preliminary data.</text>
</comment>
<proteinExistence type="inferred from homology"/>
<evidence type="ECO:0000256" key="8">
    <source>
        <dbReference type="ARBA" id="ARBA00047645"/>
    </source>
</evidence>
<evidence type="ECO:0000256" key="5">
    <source>
        <dbReference type="ARBA" id="ARBA00022723"/>
    </source>
</evidence>
<dbReference type="InterPro" id="IPR011125">
    <property type="entry name" value="Znf_HypF"/>
</dbReference>
<evidence type="ECO:0000256" key="1">
    <source>
        <dbReference type="ARBA" id="ARBA00004711"/>
    </source>
</evidence>
<dbReference type="Gene3D" id="3.30.420.360">
    <property type="match status" value="1"/>
</dbReference>
<dbReference type="GO" id="GO:0016743">
    <property type="term" value="F:carboxyl- or carbamoyltransferase activity"/>
    <property type="evidence" value="ECO:0007669"/>
    <property type="project" value="UniProtKB-UniRule"/>
</dbReference>
<dbReference type="Gene3D" id="3.30.110.120">
    <property type="match status" value="1"/>
</dbReference>
<sequence length="768" mass="81367">MPRWPEGGARRVRVQIAGMVQGVGFRPFLHRLAAGLGLGGWARNTPAGVELELEGAPDAIDAFTRAVQAEPPPLAAVERVTVSPLPACRGERAFTILPSAPGAADTLAAPDLAPCPACLQEMADPAGRRYRYPFINCTDCGPRFSILRALPYDRAATSMAGFAMCPTCAGEYADIRSRRYHAQPNCCPACGPRAFYLDEAGREVPGDPVALAQRALAAGLTVAVKGTGGIHLACDALNEEAVRRLRSRKRRGEKPLAVLCRSLDAARRLCHISEEEAAVLESPRRPIVLLEKRADAPALQPALAALSENRRLGILLPYTPLHVLLADGSAGGPAALVLTSANRPGCPVMTDNAEALGGLQGVADGYLLHDRPIVNRCDDSLVSVWRGRAYFFRRSRGYAPQPLLLPDGAADGVLAFGAEQKAGFAAGRGRHVFLSQHIGDLKNAETLDHYRAALDAQLRLFGAAPRVVACDLHPDYLSTREARAMADGRGLPLVQVQHHWAHMASCMADNGLTGPAFGIIWDGTGLGADGAIWGCECLLGDCGGFKRVGSLRPIPLPGGDAAVKQIGRTGLALAWDAGVDPAVRDALLPALPGKAALLAMLERRVACPPASSAGRLFDGVYALLTGRADAGYDGQAPALLEALARDDLPGRVYPTAYYDDGGVRRLDTRPLVRALCADAAARVNRAAIARGFMDALARCALEQCRALNPGRLPVVLSGGVFLNQYLLREVTRLLEGDGYAVYSHRRVSPGDEGVPLGQLAVAARRSAL</sequence>
<dbReference type="Pfam" id="PF01300">
    <property type="entry name" value="Sua5_yciO_yrdC"/>
    <property type="match status" value="1"/>
</dbReference>
<evidence type="ECO:0000313" key="15">
    <source>
        <dbReference type="Proteomes" id="UP000824211"/>
    </source>
</evidence>
<dbReference type="GO" id="GO:0051604">
    <property type="term" value="P:protein maturation"/>
    <property type="evidence" value="ECO:0007669"/>
    <property type="project" value="TreeGrafter"/>
</dbReference>
<evidence type="ECO:0000256" key="4">
    <source>
        <dbReference type="ARBA" id="ARBA00022598"/>
    </source>
</evidence>
<evidence type="ECO:0000256" key="7">
    <source>
        <dbReference type="ARBA" id="ARBA00022833"/>
    </source>
</evidence>
<dbReference type="SUPFAM" id="SSF54975">
    <property type="entry name" value="Acylphosphatase/BLUF domain-like"/>
    <property type="match status" value="1"/>
</dbReference>
<dbReference type="InterPro" id="IPR055128">
    <property type="entry name" value="HypF_C_2"/>
</dbReference>
<dbReference type="Gene3D" id="3.30.420.40">
    <property type="match status" value="1"/>
</dbReference>
<feature type="active site" evidence="11">
    <location>
        <position position="26"/>
    </location>
</feature>
<dbReference type="InterPro" id="IPR006070">
    <property type="entry name" value="Sua5-like_dom"/>
</dbReference>
<evidence type="ECO:0000256" key="9">
    <source>
        <dbReference type="ARBA" id="ARBA00048220"/>
    </source>
</evidence>
<keyword evidence="4 14" id="KW-0436">Ligase</keyword>
<dbReference type="InterPro" id="IPR017968">
    <property type="entry name" value="Acylphosphatase_CS"/>
</dbReference>
<dbReference type="PROSITE" id="PS51160">
    <property type="entry name" value="ACYLPHOSPHATASE_3"/>
    <property type="match status" value="1"/>
</dbReference>
<organism evidence="14 15">
    <name type="scientific">Candidatus Faecalibacterium faecipullorum</name>
    <dbReference type="NCBI Taxonomy" id="2838578"/>
    <lineage>
        <taxon>Bacteria</taxon>
        <taxon>Bacillati</taxon>
        <taxon>Bacillota</taxon>
        <taxon>Clostridia</taxon>
        <taxon>Eubacteriales</taxon>
        <taxon>Oscillospiraceae</taxon>
        <taxon>Faecalibacterium</taxon>
    </lineage>
</organism>
<evidence type="ECO:0000256" key="2">
    <source>
        <dbReference type="ARBA" id="ARBA00005614"/>
    </source>
</evidence>
<dbReference type="InterPro" id="IPR017945">
    <property type="entry name" value="DHBP_synth_RibB-like_a/b_dom"/>
</dbReference>
<evidence type="ECO:0000256" key="10">
    <source>
        <dbReference type="PIRNR" id="PIRNR006256"/>
    </source>
</evidence>
<keyword evidence="5" id="KW-0479">Metal-binding</keyword>
<dbReference type="GO" id="GO:0008270">
    <property type="term" value="F:zinc ion binding"/>
    <property type="evidence" value="ECO:0007669"/>
    <property type="project" value="UniProtKB-KW"/>
</dbReference>
<dbReference type="PANTHER" id="PTHR42959:SF1">
    <property type="entry name" value="CARBAMOYLTRANSFERASE HYPF"/>
    <property type="match status" value="1"/>
</dbReference>
<accession>A0A9D2MH90</accession>
<dbReference type="InterPro" id="IPR004421">
    <property type="entry name" value="Carbamoyltransferase_HypF"/>
</dbReference>
<dbReference type="Pfam" id="PF07503">
    <property type="entry name" value="zf-HYPF"/>
    <property type="match status" value="2"/>
</dbReference>
<comment type="catalytic activity">
    <reaction evidence="8 11">
        <text>an acyl phosphate + H2O = a carboxylate + phosphate + H(+)</text>
        <dbReference type="Rhea" id="RHEA:14965"/>
        <dbReference type="ChEBI" id="CHEBI:15377"/>
        <dbReference type="ChEBI" id="CHEBI:15378"/>
        <dbReference type="ChEBI" id="CHEBI:29067"/>
        <dbReference type="ChEBI" id="CHEBI:43474"/>
        <dbReference type="ChEBI" id="CHEBI:59918"/>
        <dbReference type="EC" id="3.6.1.7"/>
    </reaction>
</comment>
<dbReference type="InterPro" id="IPR051060">
    <property type="entry name" value="Carbamoyltrans_HypF-like"/>
</dbReference>
<comment type="similarity">
    <text evidence="2">Belongs to the acylphosphatase family.</text>
</comment>
<gene>
    <name evidence="14" type="primary">hypF</name>
    <name evidence="14" type="ORF">H9771_09925</name>
</gene>
<comment type="pathway">
    <text evidence="1">Protein modification; [NiFe] hydrogenase maturation.</text>
</comment>
<evidence type="ECO:0000259" key="12">
    <source>
        <dbReference type="PROSITE" id="PS51160"/>
    </source>
</evidence>
<keyword evidence="6" id="KW-0863">Zinc-finger</keyword>
<protein>
    <recommendedName>
        <fullName evidence="10">Carbamoyltransferase</fullName>
        <ecNumber evidence="10">6.2.-.-</ecNumber>
    </recommendedName>
</protein>
<dbReference type="SUPFAM" id="SSF55821">
    <property type="entry name" value="YrdC/RibB"/>
    <property type="match status" value="1"/>
</dbReference>
<dbReference type="Pfam" id="PF00708">
    <property type="entry name" value="Acylphosphatase"/>
    <property type="match status" value="1"/>
</dbReference>
<feature type="active site" evidence="11">
    <location>
        <position position="44"/>
    </location>
</feature>
<evidence type="ECO:0000256" key="3">
    <source>
        <dbReference type="ARBA" id="ARBA00008097"/>
    </source>
</evidence>